<sequence length="80" mass="8663">RSRYNRLLTAMIENPVIKGIGIDESTAILVKNGKAEVVGESQVIVFSNPKASKNTSKGKLAARGLVLDIYLEGDKFDLSN</sequence>
<dbReference type="InterPro" id="IPR029062">
    <property type="entry name" value="Class_I_gatase-like"/>
</dbReference>
<evidence type="ECO:0000313" key="2">
    <source>
        <dbReference type="Proteomes" id="UP000703674"/>
    </source>
</evidence>
<proteinExistence type="predicted"/>
<dbReference type="Gene3D" id="3.40.50.880">
    <property type="match status" value="1"/>
</dbReference>
<dbReference type="Proteomes" id="UP000703674">
    <property type="component" value="Unassembled WGS sequence"/>
</dbReference>
<accession>A0ABX1D505</accession>
<protein>
    <submittedName>
        <fullName evidence="1">Cyanophycinase</fullName>
    </submittedName>
</protein>
<comment type="caution">
    <text evidence="1">The sequence shown here is derived from an EMBL/GenBank/DDBJ whole genome shotgun (WGS) entry which is preliminary data.</text>
</comment>
<reference evidence="1 2" key="1">
    <citation type="submission" date="2020-03" db="EMBL/GenBank/DDBJ databases">
        <title>Salinimicrobium sp. nov, isolated from SCS.</title>
        <authorList>
            <person name="Cao W.R."/>
        </authorList>
    </citation>
    <scope>NUCLEOTIDE SEQUENCE [LARGE SCALE GENOMIC DNA]</scope>
    <source>
        <strain evidence="2">J15B91</strain>
    </source>
</reference>
<dbReference type="EMBL" id="JAAVJR010001180">
    <property type="protein sequence ID" value="NJW55465.1"/>
    <property type="molecule type" value="Genomic_DNA"/>
</dbReference>
<gene>
    <name evidence="1" type="ORF">HC175_21350</name>
</gene>
<evidence type="ECO:0000313" key="1">
    <source>
        <dbReference type="EMBL" id="NJW55465.1"/>
    </source>
</evidence>
<organism evidence="1 2">
    <name type="scientific">Salinimicrobium oceani</name>
    <dbReference type="NCBI Taxonomy" id="2722702"/>
    <lineage>
        <taxon>Bacteria</taxon>
        <taxon>Pseudomonadati</taxon>
        <taxon>Bacteroidota</taxon>
        <taxon>Flavobacteriia</taxon>
        <taxon>Flavobacteriales</taxon>
        <taxon>Flavobacteriaceae</taxon>
        <taxon>Salinimicrobium</taxon>
    </lineage>
</organism>
<feature type="non-terminal residue" evidence="1">
    <location>
        <position position="1"/>
    </location>
</feature>
<name>A0ABX1D505_9FLAO</name>
<keyword evidence="2" id="KW-1185">Reference proteome</keyword>